<gene>
    <name evidence="2" type="ORF">JYA64_07880</name>
</gene>
<evidence type="ECO:0000256" key="1">
    <source>
        <dbReference type="SAM" id="Phobius"/>
    </source>
</evidence>
<feature type="transmembrane region" description="Helical" evidence="1">
    <location>
        <begin position="95"/>
        <end position="117"/>
    </location>
</feature>
<keyword evidence="1" id="KW-0472">Membrane</keyword>
<dbReference type="EMBL" id="JAFHKS010000042">
    <property type="protein sequence ID" value="MBN3545208.1"/>
    <property type="molecule type" value="Genomic_DNA"/>
</dbReference>
<keyword evidence="1" id="KW-0812">Transmembrane</keyword>
<dbReference type="Proteomes" id="UP001319060">
    <property type="component" value="Unassembled WGS sequence"/>
</dbReference>
<name>A0ABS2ZAH8_9BACL</name>
<keyword evidence="1" id="KW-1133">Transmembrane helix</keyword>
<accession>A0ABS2ZAH8</accession>
<evidence type="ECO:0000313" key="2">
    <source>
        <dbReference type="EMBL" id="MBN3545208.1"/>
    </source>
</evidence>
<sequence>MLVINFYFVNHFPSVLMDIIAFIIIAILANRIYKNQEEKPKIWKVLLILFIGLFAFSFTLPVYDTFVKIPILPLGVWILYFVFRNKVEKWMMYRRFAWLGFLANFIFLVAAFASFPIEEALYPQDKLSTYIARTDQANIFALHTSAKEATLKKGVLNKQLSEMQPEPIDSQRWYNDIVNIDVPQEERKEKFPFQIMGTEPRWGSALKTAIFVERDGKGLLITTQKKQYYFRSNESLVKGVE</sequence>
<evidence type="ECO:0000313" key="3">
    <source>
        <dbReference type="Proteomes" id="UP001319060"/>
    </source>
</evidence>
<keyword evidence="3" id="KW-1185">Reference proteome</keyword>
<protein>
    <submittedName>
        <fullName evidence="2">Uncharacterized protein</fullName>
    </submittedName>
</protein>
<feature type="transmembrane region" description="Helical" evidence="1">
    <location>
        <begin position="12"/>
        <end position="30"/>
    </location>
</feature>
<dbReference type="RefSeq" id="WP_188403168.1">
    <property type="nucleotide sequence ID" value="NZ_BMCE01000002.1"/>
</dbReference>
<organism evidence="2 3">
    <name type="scientific">Fictibacillus barbaricus</name>
    <dbReference type="NCBI Taxonomy" id="182136"/>
    <lineage>
        <taxon>Bacteria</taxon>
        <taxon>Bacillati</taxon>
        <taxon>Bacillota</taxon>
        <taxon>Bacilli</taxon>
        <taxon>Bacillales</taxon>
        <taxon>Fictibacillaceae</taxon>
        <taxon>Fictibacillus</taxon>
    </lineage>
</organism>
<reference evidence="2 3" key="1">
    <citation type="submission" date="2021-01" db="EMBL/GenBank/DDBJ databases">
        <title>Genome Sequencing of Type Strains.</title>
        <authorList>
            <person name="Lemaire J.F."/>
            <person name="Inderbitzin P."/>
            <person name="Collins S.B."/>
            <person name="Wespe N."/>
            <person name="Knight-Connoni V."/>
        </authorList>
    </citation>
    <scope>NUCLEOTIDE SEQUENCE [LARGE SCALE GENOMIC DNA]</scope>
    <source>
        <strain evidence="2 3">DSM 14730</strain>
    </source>
</reference>
<feature type="transmembrane region" description="Helical" evidence="1">
    <location>
        <begin position="42"/>
        <end position="60"/>
    </location>
</feature>
<comment type="caution">
    <text evidence="2">The sequence shown here is derived from an EMBL/GenBank/DDBJ whole genome shotgun (WGS) entry which is preliminary data.</text>
</comment>
<proteinExistence type="predicted"/>
<feature type="transmembrane region" description="Helical" evidence="1">
    <location>
        <begin position="66"/>
        <end position="83"/>
    </location>
</feature>